<protein>
    <recommendedName>
        <fullName evidence="3">DUF3800 domain-containing protein</fullName>
    </recommendedName>
</protein>
<dbReference type="EMBL" id="CP002770">
    <property type="protein sequence ID" value="AEG16004.1"/>
    <property type="molecule type" value="Genomic_DNA"/>
</dbReference>
<proteinExistence type="predicted"/>
<evidence type="ECO:0000313" key="1">
    <source>
        <dbReference type="EMBL" id="AEG16004.1"/>
    </source>
</evidence>
<dbReference type="KEGG" id="dku:Desku_2476"/>
<name>A0AAU8PB91_DESK7</name>
<evidence type="ECO:0000313" key="2">
    <source>
        <dbReference type="Proteomes" id="UP000009229"/>
    </source>
</evidence>
<dbReference type="AlphaFoldDB" id="A0AAU8PB91"/>
<keyword evidence="2" id="KW-1185">Reference proteome</keyword>
<organism evidence="1 2">
    <name type="scientific">Desulfofundulus kuznetsovii (strain DSM 6115 / VKM B-1805 / 17)</name>
    <name type="common">Desulfotomaculum kuznetsovii</name>
    <dbReference type="NCBI Taxonomy" id="760568"/>
    <lineage>
        <taxon>Bacteria</taxon>
        <taxon>Bacillati</taxon>
        <taxon>Bacillota</taxon>
        <taxon>Clostridia</taxon>
        <taxon>Eubacteriales</taxon>
        <taxon>Peptococcaceae</taxon>
        <taxon>Desulfofundulus</taxon>
    </lineage>
</organism>
<sequence length="261" mass="31094">MSKNSFEYLIFFDESGKNNDSPLLMGALMIPQNVYQKDEFQLFNKLLCDRKIRLHWSNYSGDHNDRLTICLTITTLMKYSQTFRFNVINYIRPKNGLVDKKTFDKMIYSKLPERIIYGLLRHGGSNMKITATIFIEDATEYKDLQKYIVEQLNLQAIYRGEQFEVTDCSRKRKNTEIGLDLTDMILGFIRNIVSYSKSSTSKRKEAQNKLIVELLKCDSFYTFLSNIRFFEWNFTRELIQINFEHYLQVFLSHRDDWLKHL</sequence>
<dbReference type="Proteomes" id="UP000009229">
    <property type="component" value="Chromosome"/>
</dbReference>
<reference evidence="2" key="1">
    <citation type="submission" date="2011-05" db="EMBL/GenBank/DDBJ databases">
        <title>Complete sequence of Desulfotomaculum kuznetsovii DSM 6115.</title>
        <authorList>
            <person name="Lucas S."/>
            <person name="Han J."/>
            <person name="Lapidus A."/>
            <person name="Cheng J.-F."/>
            <person name="Goodwin L."/>
            <person name="Pitluck S."/>
            <person name="Peters L."/>
            <person name="Mikhailova N."/>
            <person name="Lu M."/>
            <person name="Saunders E."/>
            <person name="Han C."/>
            <person name="Tapia R."/>
            <person name="Land M."/>
            <person name="Hauser L."/>
            <person name="Kyrpides N."/>
            <person name="Ivanova N."/>
            <person name="Pagani I."/>
            <person name="Nazina T."/>
            <person name="Ivanova A."/>
            <person name="Parshina S."/>
            <person name="Kuever J."/>
            <person name="Muyzer G."/>
            <person name="Plugge C."/>
            <person name="Stams A."/>
            <person name="Woyke T."/>
        </authorList>
    </citation>
    <scope>NUCLEOTIDE SEQUENCE [LARGE SCALE GENOMIC DNA]</scope>
    <source>
        <strain evidence="2">DSM 6115 / VKM B-1805 / 17</strain>
    </source>
</reference>
<gene>
    <name evidence="1" type="ordered locus">Desku_2476</name>
</gene>
<evidence type="ECO:0008006" key="3">
    <source>
        <dbReference type="Google" id="ProtNLM"/>
    </source>
</evidence>
<accession>A0AAU8PB91</accession>